<dbReference type="PRINTS" id="PR00419">
    <property type="entry name" value="ADXRDTASE"/>
</dbReference>
<dbReference type="InterPro" id="IPR050816">
    <property type="entry name" value="Flavin-dep_Halogenase_NPB"/>
</dbReference>
<evidence type="ECO:0000256" key="3">
    <source>
        <dbReference type="ARBA" id="ARBA00023033"/>
    </source>
</evidence>
<gene>
    <name evidence="5" type="ORF">DFH08DRAFT_899560</name>
</gene>
<accession>A0AAD6Z6J8</accession>
<dbReference type="InterPro" id="IPR006905">
    <property type="entry name" value="Flavin_halogenase"/>
</dbReference>
<dbReference type="GO" id="GO:0044550">
    <property type="term" value="P:secondary metabolite biosynthetic process"/>
    <property type="evidence" value="ECO:0007669"/>
    <property type="project" value="UniProtKB-ARBA"/>
</dbReference>
<dbReference type="Gene3D" id="3.50.50.60">
    <property type="entry name" value="FAD/NAD(P)-binding domain"/>
    <property type="match status" value="1"/>
</dbReference>
<evidence type="ECO:0000313" key="5">
    <source>
        <dbReference type="EMBL" id="KAJ7309349.1"/>
    </source>
</evidence>
<organism evidence="5 6">
    <name type="scientific">Mycena albidolilacea</name>
    <dbReference type="NCBI Taxonomy" id="1033008"/>
    <lineage>
        <taxon>Eukaryota</taxon>
        <taxon>Fungi</taxon>
        <taxon>Dikarya</taxon>
        <taxon>Basidiomycota</taxon>
        <taxon>Agaricomycotina</taxon>
        <taxon>Agaricomycetes</taxon>
        <taxon>Agaricomycetidae</taxon>
        <taxon>Agaricales</taxon>
        <taxon>Marasmiineae</taxon>
        <taxon>Mycenaceae</taxon>
        <taxon>Mycena</taxon>
    </lineage>
</organism>
<dbReference type="EMBL" id="JARIHO010000082">
    <property type="protein sequence ID" value="KAJ7309349.1"/>
    <property type="molecule type" value="Genomic_DNA"/>
</dbReference>
<keyword evidence="3" id="KW-0503">Monooxygenase</keyword>
<dbReference type="SUPFAM" id="SSF51905">
    <property type="entry name" value="FAD/NAD(P)-binding domain"/>
    <property type="match status" value="1"/>
</dbReference>
<dbReference type="InterPro" id="IPR036188">
    <property type="entry name" value="FAD/NAD-bd_sf"/>
</dbReference>
<evidence type="ECO:0000256" key="2">
    <source>
        <dbReference type="ARBA" id="ARBA00023002"/>
    </source>
</evidence>
<keyword evidence="2" id="KW-0560">Oxidoreductase</keyword>
<dbReference type="GO" id="GO:0140907">
    <property type="term" value="F:flavin-dependent halogenase activity"/>
    <property type="evidence" value="ECO:0007669"/>
    <property type="project" value="UniProtKB-ARBA"/>
</dbReference>
<keyword evidence="6" id="KW-1185">Reference proteome</keyword>
<dbReference type="Pfam" id="PF04820">
    <property type="entry name" value="Trp_halogenase"/>
    <property type="match status" value="2"/>
</dbReference>
<dbReference type="PANTHER" id="PTHR43747:SF5">
    <property type="entry name" value="FAD-BINDING DOMAIN-CONTAINING PROTEIN"/>
    <property type="match status" value="1"/>
</dbReference>
<comment type="catalytic activity">
    <reaction evidence="4">
        <text>melleolide F + FADH2 + chloride + O2 = 6'-chloromelleolide F + FAD + 2 H2O + H(+)</text>
        <dbReference type="Rhea" id="RHEA:67160"/>
        <dbReference type="ChEBI" id="CHEBI:15377"/>
        <dbReference type="ChEBI" id="CHEBI:15378"/>
        <dbReference type="ChEBI" id="CHEBI:15379"/>
        <dbReference type="ChEBI" id="CHEBI:17996"/>
        <dbReference type="ChEBI" id="CHEBI:57692"/>
        <dbReference type="ChEBI" id="CHEBI:58307"/>
        <dbReference type="ChEBI" id="CHEBI:167712"/>
        <dbReference type="ChEBI" id="CHEBI:167713"/>
    </reaction>
    <physiologicalReaction direction="left-to-right" evidence="4">
        <dbReference type="Rhea" id="RHEA:67161"/>
    </physiologicalReaction>
</comment>
<dbReference type="AlphaFoldDB" id="A0AAD6Z6J8"/>
<sequence>MSHSTTVPPSSTQILVIGGGPSGAYTAAALAREGFQVTLLEKDNFPRYHIGETMLYSFRMFLRFIEAEEKVKNFGFAVKVGAAVKLNQHKREGYTDFTLGGTAPERASWSVTRADFDDLLLKHAAESGASVYEGVRVTEIKFSAENPRQPVAAEWKSDQGSGEIKFSYLVDGSGRTGIMSTRYLKNRKFTQNPALKNIASWGYWKGAGIYMPGTNRENAPWFEALTDETGWVWFIPLHTCVVSVGVVLSETSNRTKKAQAADAKAFYLSQLQLTPGLLKLLENAELVSDIKSAADYSYSTGDNQYAGPNFRLVGDAGAFIDPLFSSGVHLAFTYALSGATTIAASIRGHCTEEEAIKFHNQKVGVSYTRFLIVVLGIYKQIHAQGSDVLSDIHEDNFDRAFDFIRPVIQGDADTPWETQIQKAIDFLGTTPGVVGMDPAIQERLSKRVDASLLSDNGPFLPAQALAEASGDDPEAKELLERMNSRKAITGMYGWAENVEGDNLSGFAMVLKTGSLGLKRE</sequence>
<dbReference type="PANTHER" id="PTHR43747">
    <property type="entry name" value="FAD-BINDING PROTEIN"/>
    <property type="match status" value="1"/>
</dbReference>
<comment type="similarity">
    <text evidence="1">Belongs to the flavin-dependent halogenase family.</text>
</comment>
<reference evidence="5" key="1">
    <citation type="submission" date="2023-03" db="EMBL/GenBank/DDBJ databases">
        <title>Massive genome expansion in bonnet fungi (Mycena s.s.) driven by repeated elements and novel gene families across ecological guilds.</title>
        <authorList>
            <consortium name="Lawrence Berkeley National Laboratory"/>
            <person name="Harder C.B."/>
            <person name="Miyauchi S."/>
            <person name="Viragh M."/>
            <person name="Kuo A."/>
            <person name="Thoen E."/>
            <person name="Andreopoulos B."/>
            <person name="Lu D."/>
            <person name="Skrede I."/>
            <person name="Drula E."/>
            <person name="Henrissat B."/>
            <person name="Morin E."/>
            <person name="Kohler A."/>
            <person name="Barry K."/>
            <person name="LaButti K."/>
            <person name="Morin E."/>
            <person name="Salamov A."/>
            <person name="Lipzen A."/>
            <person name="Mereny Z."/>
            <person name="Hegedus B."/>
            <person name="Baldrian P."/>
            <person name="Stursova M."/>
            <person name="Weitz H."/>
            <person name="Taylor A."/>
            <person name="Grigoriev I.V."/>
            <person name="Nagy L.G."/>
            <person name="Martin F."/>
            <person name="Kauserud H."/>
        </authorList>
    </citation>
    <scope>NUCLEOTIDE SEQUENCE</scope>
    <source>
        <strain evidence="5">CBHHK002</strain>
    </source>
</reference>
<comment type="caution">
    <text evidence="5">The sequence shown here is derived from an EMBL/GenBank/DDBJ whole genome shotgun (WGS) entry which is preliminary data.</text>
</comment>
<proteinExistence type="inferred from homology"/>
<evidence type="ECO:0000313" key="6">
    <source>
        <dbReference type="Proteomes" id="UP001218218"/>
    </source>
</evidence>
<dbReference type="Proteomes" id="UP001218218">
    <property type="component" value="Unassembled WGS sequence"/>
</dbReference>
<name>A0AAD6Z6J8_9AGAR</name>
<evidence type="ECO:0000256" key="1">
    <source>
        <dbReference type="ARBA" id="ARBA00005706"/>
    </source>
</evidence>
<dbReference type="GO" id="GO:0004497">
    <property type="term" value="F:monooxygenase activity"/>
    <property type="evidence" value="ECO:0007669"/>
    <property type="project" value="UniProtKB-KW"/>
</dbReference>
<protein>
    <submittedName>
        <fullName evidence="5">Halogenase</fullName>
    </submittedName>
</protein>
<evidence type="ECO:0000256" key="4">
    <source>
        <dbReference type="ARBA" id="ARBA00049364"/>
    </source>
</evidence>